<dbReference type="Pfam" id="PF00486">
    <property type="entry name" value="Trans_reg_C"/>
    <property type="match status" value="1"/>
</dbReference>
<dbReference type="Gene3D" id="3.40.50.2300">
    <property type="match status" value="1"/>
</dbReference>
<dbReference type="InterPro" id="IPR001789">
    <property type="entry name" value="Sig_transdc_resp-reg_receiver"/>
</dbReference>
<dbReference type="SMART" id="SM00862">
    <property type="entry name" value="Trans_reg_C"/>
    <property type="match status" value="1"/>
</dbReference>
<dbReference type="PANTHER" id="PTHR48111:SF67">
    <property type="entry name" value="TRANSCRIPTIONAL REGULATORY PROTEIN TCTD"/>
    <property type="match status" value="1"/>
</dbReference>
<evidence type="ECO:0000259" key="8">
    <source>
        <dbReference type="PROSITE" id="PS51755"/>
    </source>
</evidence>
<feature type="compositionally biased region" description="Basic and acidic residues" evidence="6">
    <location>
        <begin position="234"/>
        <end position="246"/>
    </location>
</feature>
<dbReference type="InterPro" id="IPR036388">
    <property type="entry name" value="WH-like_DNA-bd_sf"/>
</dbReference>
<sequence length="274" mass="31071">MYIVIDSRDVVANGYKSGFDREGLACTTFAGHDFVDWLQSLSDSDINAVQAIIVGETEDRLGIPALIRPRGKTPIIALKEERGLDETLSLFNVGVDDVVKKPAPVRELVARAHAIWRRSNDAREQADFGRLTVYFDSRDPTVDGEPLELPRRERQILEYLVKHRRRRITKTQLFNAIYGLFNENVDETVIEGHISKLRKKLRQRLGYDVIDAKRFAGYAFICERQPCEIAPPAEQRRDDDRSEKADVPNLSLVASSSSHGLGGRHSSRPFQRDV</sequence>
<evidence type="ECO:0000256" key="3">
    <source>
        <dbReference type="ARBA" id="ARBA00023163"/>
    </source>
</evidence>
<gene>
    <name evidence="9" type="ORF">JCR33_01590</name>
</gene>
<dbReference type="PANTHER" id="PTHR48111">
    <property type="entry name" value="REGULATOR OF RPOS"/>
    <property type="match status" value="1"/>
</dbReference>
<dbReference type="InterPro" id="IPR016032">
    <property type="entry name" value="Sig_transdc_resp-reg_C-effctor"/>
</dbReference>
<accession>A0A934ILZ1</accession>
<feature type="DNA-binding region" description="OmpR/PhoB-type" evidence="5">
    <location>
        <begin position="123"/>
        <end position="222"/>
    </location>
</feature>
<dbReference type="EMBL" id="JAEKJA010000001">
    <property type="protein sequence ID" value="MBJ3774360.1"/>
    <property type="molecule type" value="Genomic_DNA"/>
</dbReference>
<keyword evidence="10" id="KW-1185">Reference proteome</keyword>
<evidence type="ECO:0000256" key="5">
    <source>
        <dbReference type="PROSITE-ProRule" id="PRU01091"/>
    </source>
</evidence>
<feature type="domain" description="OmpR/PhoB-type" evidence="8">
    <location>
        <begin position="123"/>
        <end position="222"/>
    </location>
</feature>
<dbReference type="GO" id="GO:0032993">
    <property type="term" value="C:protein-DNA complex"/>
    <property type="evidence" value="ECO:0007669"/>
    <property type="project" value="TreeGrafter"/>
</dbReference>
<dbReference type="GO" id="GO:0006355">
    <property type="term" value="P:regulation of DNA-templated transcription"/>
    <property type="evidence" value="ECO:0007669"/>
    <property type="project" value="InterPro"/>
</dbReference>
<dbReference type="InterPro" id="IPR011006">
    <property type="entry name" value="CheY-like_superfamily"/>
</dbReference>
<feature type="region of interest" description="Disordered" evidence="6">
    <location>
        <begin position="231"/>
        <end position="274"/>
    </location>
</feature>
<dbReference type="SUPFAM" id="SSF46894">
    <property type="entry name" value="C-terminal effector domain of the bipartite response regulators"/>
    <property type="match status" value="1"/>
</dbReference>
<protein>
    <submittedName>
        <fullName evidence="9">Response regulator transcription factor</fullName>
    </submittedName>
</protein>
<dbReference type="InterPro" id="IPR039420">
    <property type="entry name" value="WalR-like"/>
</dbReference>
<dbReference type="RefSeq" id="WP_198880246.1">
    <property type="nucleotide sequence ID" value="NZ_JAEKJA010000001.1"/>
</dbReference>
<dbReference type="SUPFAM" id="SSF52172">
    <property type="entry name" value="CheY-like"/>
    <property type="match status" value="1"/>
</dbReference>
<dbReference type="CDD" id="cd00383">
    <property type="entry name" value="trans_reg_C"/>
    <property type="match status" value="1"/>
</dbReference>
<dbReference type="AlphaFoldDB" id="A0A934ILZ1"/>
<proteinExistence type="predicted"/>
<dbReference type="PROSITE" id="PS50110">
    <property type="entry name" value="RESPONSE_REGULATORY"/>
    <property type="match status" value="1"/>
</dbReference>
<dbReference type="GO" id="GO:0005829">
    <property type="term" value="C:cytosol"/>
    <property type="evidence" value="ECO:0007669"/>
    <property type="project" value="TreeGrafter"/>
</dbReference>
<dbReference type="Proteomes" id="UP000609531">
    <property type="component" value="Unassembled WGS sequence"/>
</dbReference>
<evidence type="ECO:0000256" key="6">
    <source>
        <dbReference type="SAM" id="MobiDB-lite"/>
    </source>
</evidence>
<dbReference type="PROSITE" id="PS51755">
    <property type="entry name" value="OMPR_PHOB"/>
    <property type="match status" value="1"/>
</dbReference>
<evidence type="ECO:0000256" key="2">
    <source>
        <dbReference type="ARBA" id="ARBA00023125"/>
    </source>
</evidence>
<organism evidence="9 10">
    <name type="scientific">Acuticoccus mangrovi</name>
    <dbReference type="NCBI Taxonomy" id="2796142"/>
    <lineage>
        <taxon>Bacteria</taxon>
        <taxon>Pseudomonadati</taxon>
        <taxon>Pseudomonadota</taxon>
        <taxon>Alphaproteobacteria</taxon>
        <taxon>Hyphomicrobiales</taxon>
        <taxon>Amorphaceae</taxon>
        <taxon>Acuticoccus</taxon>
    </lineage>
</organism>
<name>A0A934ILZ1_9HYPH</name>
<keyword evidence="1" id="KW-0805">Transcription regulation</keyword>
<evidence type="ECO:0000313" key="9">
    <source>
        <dbReference type="EMBL" id="MBJ3774360.1"/>
    </source>
</evidence>
<keyword evidence="2 5" id="KW-0238">DNA-binding</keyword>
<evidence type="ECO:0000256" key="1">
    <source>
        <dbReference type="ARBA" id="ARBA00023015"/>
    </source>
</evidence>
<feature type="domain" description="Response regulatory" evidence="7">
    <location>
        <begin position="1"/>
        <end position="116"/>
    </location>
</feature>
<reference evidence="9" key="1">
    <citation type="submission" date="2020-12" db="EMBL/GenBank/DDBJ databases">
        <title>Bacterial taxonomy.</title>
        <authorList>
            <person name="Pan X."/>
        </authorList>
    </citation>
    <scope>NUCLEOTIDE SEQUENCE</scope>
    <source>
        <strain evidence="9">B2012</strain>
    </source>
</reference>
<evidence type="ECO:0000313" key="10">
    <source>
        <dbReference type="Proteomes" id="UP000609531"/>
    </source>
</evidence>
<comment type="caution">
    <text evidence="4">Lacks conserved residue(s) required for the propagation of feature annotation.</text>
</comment>
<dbReference type="InterPro" id="IPR001867">
    <property type="entry name" value="OmpR/PhoB-type_DNA-bd"/>
</dbReference>
<dbReference type="GO" id="GO:0000976">
    <property type="term" value="F:transcription cis-regulatory region binding"/>
    <property type="evidence" value="ECO:0007669"/>
    <property type="project" value="TreeGrafter"/>
</dbReference>
<keyword evidence="3" id="KW-0804">Transcription</keyword>
<comment type="caution">
    <text evidence="9">The sequence shown here is derived from an EMBL/GenBank/DDBJ whole genome shotgun (WGS) entry which is preliminary data.</text>
</comment>
<dbReference type="GO" id="GO:0000156">
    <property type="term" value="F:phosphorelay response regulator activity"/>
    <property type="evidence" value="ECO:0007669"/>
    <property type="project" value="TreeGrafter"/>
</dbReference>
<evidence type="ECO:0000259" key="7">
    <source>
        <dbReference type="PROSITE" id="PS50110"/>
    </source>
</evidence>
<evidence type="ECO:0000256" key="4">
    <source>
        <dbReference type="PROSITE-ProRule" id="PRU00169"/>
    </source>
</evidence>
<dbReference type="Gene3D" id="1.10.10.10">
    <property type="entry name" value="Winged helix-like DNA-binding domain superfamily/Winged helix DNA-binding domain"/>
    <property type="match status" value="1"/>
</dbReference>